<dbReference type="Gene3D" id="3.90.780.10">
    <property type="entry name" value="5'-Nucleotidase, C-terminal domain"/>
    <property type="match status" value="1"/>
</dbReference>
<keyword evidence="1" id="KW-0732">Signal</keyword>
<keyword evidence="2" id="KW-0378">Hydrolase</keyword>
<dbReference type="InterPro" id="IPR011240">
    <property type="entry name" value="Pesterase_YunD"/>
</dbReference>
<dbReference type="GO" id="GO:0009166">
    <property type="term" value="P:nucleotide catabolic process"/>
    <property type="evidence" value="ECO:0007669"/>
    <property type="project" value="InterPro"/>
</dbReference>
<comment type="similarity">
    <text evidence="2">Belongs to the 5'-nucleotidase family.</text>
</comment>
<dbReference type="EMBL" id="CP035232">
    <property type="protein sequence ID" value="QAT66777.1"/>
    <property type="molecule type" value="Genomic_DNA"/>
</dbReference>
<dbReference type="PANTHER" id="PTHR11575">
    <property type="entry name" value="5'-NUCLEOTIDASE-RELATED"/>
    <property type="match status" value="1"/>
</dbReference>
<dbReference type="GeneID" id="82854792"/>
<dbReference type="GO" id="GO:0008768">
    <property type="term" value="F:UDP-sugar diphosphatase activity"/>
    <property type="evidence" value="ECO:0007669"/>
    <property type="project" value="TreeGrafter"/>
</dbReference>
<dbReference type="InterPro" id="IPR008334">
    <property type="entry name" value="5'-Nucleotdase_C"/>
</dbReference>
<organism evidence="5 6">
    <name type="scientific">Bacillus glycinifermentans</name>
    <dbReference type="NCBI Taxonomy" id="1664069"/>
    <lineage>
        <taxon>Bacteria</taxon>
        <taxon>Bacillati</taxon>
        <taxon>Bacillota</taxon>
        <taxon>Bacilli</taxon>
        <taxon>Bacillales</taxon>
        <taxon>Bacillaceae</taxon>
        <taxon>Bacillus</taxon>
    </lineage>
</organism>
<evidence type="ECO:0000313" key="5">
    <source>
        <dbReference type="EMBL" id="QAT66777.1"/>
    </source>
</evidence>
<dbReference type="SUPFAM" id="SSF56300">
    <property type="entry name" value="Metallo-dependent phosphatases"/>
    <property type="match status" value="1"/>
</dbReference>
<dbReference type="AlphaFoldDB" id="A0AAJ4D484"/>
<proteinExistence type="inferred from homology"/>
<dbReference type="GO" id="GO:0008253">
    <property type="term" value="F:5'-nucleotidase activity"/>
    <property type="evidence" value="ECO:0007669"/>
    <property type="project" value="TreeGrafter"/>
</dbReference>
<sequence length="456" mass="51196">MREKLHIYHTNDLHSHFENWPAIVDYIGKQRQKHTAEDEEVLLFDIGDHVDRFHPISEATFGKANVELLNRLRYDAVTIGNNEGITLPHEELDALYRHAEFPVIVSNLFDTSGNRPSWAEPYWIKTLKSGITIAVLGVTVPYYPIYAQLDWKVTDAFESIARVLKEVKGKADITILLSHLGILDDQKAAERFPEIDLILGSHTHHLLEDGMMKNGVLLACAEKYGNYAGHVELTVDLDRRTVFEKKASVQKTSDWNGESEETSAFLMGKMEQARTVLREEVAQLDHPITAEWFQASALPQMLADALKEWCNAEIGMVNAGILLGSLSAGPVTRGDIHRICPHPINPVKVKLTGTELKETVLQASAEEMEQLHIKGLGFRGKVMGKMMYSGLDAEKLAVAGAEIEPGRTYTLATIDMFTLGTLFPAIRDACDIEYFMPEFLRDLLAWKLDKACRGDR</sequence>
<dbReference type="InterPro" id="IPR036907">
    <property type="entry name" value="5'-Nucleotdase_C_sf"/>
</dbReference>
<evidence type="ECO:0000259" key="3">
    <source>
        <dbReference type="Pfam" id="PF00149"/>
    </source>
</evidence>
<dbReference type="Pfam" id="PF02872">
    <property type="entry name" value="5_nucleotid_C"/>
    <property type="match status" value="1"/>
</dbReference>
<gene>
    <name evidence="5" type="ORF">EQZ20_19130</name>
</gene>
<evidence type="ECO:0000256" key="1">
    <source>
        <dbReference type="ARBA" id="ARBA00022729"/>
    </source>
</evidence>
<evidence type="ECO:0000256" key="2">
    <source>
        <dbReference type="RuleBase" id="RU362119"/>
    </source>
</evidence>
<dbReference type="InterPro" id="IPR004843">
    <property type="entry name" value="Calcineurin-like_PHP"/>
</dbReference>
<dbReference type="Pfam" id="PF00149">
    <property type="entry name" value="Metallophos"/>
    <property type="match status" value="1"/>
</dbReference>
<dbReference type="InterPro" id="IPR006179">
    <property type="entry name" value="5_nucleotidase/apyrase"/>
</dbReference>
<name>A0AAJ4D484_9BACI</name>
<dbReference type="RefSeq" id="WP_046131649.1">
    <property type="nucleotide sequence ID" value="NZ_CP035232.1"/>
</dbReference>
<feature type="domain" description="5'-Nucleotidase C-terminal" evidence="4">
    <location>
        <begin position="289"/>
        <end position="418"/>
    </location>
</feature>
<dbReference type="PANTHER" id="PTHR11575:SF23">
    <property type="entry name" value="5-NUCLEOTIDASE FAMILY PROTEIN"/>
    <property type="match status" value="1"/>
</dbReference>
<reference evidence="5 6" key="1">
    <citation type="submission" date="2019-01" db="EMBL/GenBank/DDBJ databases">
        <title>Genome sequence of Bacillus glycinifermentans SRCM103574.</title>
        <authorList>
            <person name="Kong H.-J."/>
            <person name="Jeong S.-Y."/>
            <person name="Jeong D.-Y."/>
        </authorList>
    </citation>
    <scope>NUCLEOTIDE SEQUENCE [LARGE SCALE GENOMIC DNA]</scope>
    <source>
        <strain evidence="5 6">SRCM103574</strain>
    </source>
</reference>
<evidence type="ECO:0000313" key="6">
    <source>
        <dbReference type="Proteomes" id="UP000288675"/>
    </source>
</evidence>
<dbReference type="GO" id="GO:0030288">
    <property type="term" value="C:outer membrane-bounded periplasmic space"/>
    <property type="evidence" value="ECO:0007669"/>
    <property type="project" value="TreeGrafter"/>
</dbReference>
<dbReference type="InterPro" id="IPR029052">
    <property type="entry name" value="Metallo-depent_PP-like"/>
</dbReference>
<accession>A0AAJ4D484</accession>
<keyword evidence="2" id="KW-0547">Nucleotide-binding</keyword>
<dbReference type="Gene3D" id="3.60.21.10">
    <property type="match status" value="1"/>
</dbReference>
<dbReference type="PRINTS" id="PR01607">
    <property type="entry name" value="APYRASEFAMLY"/>
</dbReference>
<dbReference type="GO" id="GO:0000166">
    <property type="term" value="F:nucleotide binding"/>
    <property type="evidence" value="ECO:0007669"/>
    <property type="project" value="UniProtKB-KW"/>
</dbReference>
<dbReference type="PIRSF" id="PIRSF036361">
    <property type="entry name" value="YunD"/>
    <property type="match status" value="1"/>
</dbReference>
<protein>
    <submittedName>
        <fullName evidence="5">Bifunctional metallophosphatase/5'-nucleotidase</fullName>
    </submittedName>
</protein>
<dbReference type="SUPFAM" id="SSF55816">
    <property type="entry name" value="5'-nucleotidase (syn. UDP-sugar hydrolase), C-terminal domain"/>
    <property type="match status" value="1"/>
</dbReference>
<dbReference type="CDD" id="cd00845">
    <property type="entry name" value="MPP_UshA_N_like"/>
    <property type="match status" value="1"/>
</dbReference>
<feature type="domain" description="Calcineurin-like phosphoesterase" evidence="3">
    <location>
        <begin position="6"/>
        <end position="205"/>
    </location>
</feature>
<evidence type="ECO:0000259" key="4">
    <source>
        <dbReference type="Pfam" id="PF02872"/>
    </source>
</evidence>
<dbReference type="Proteomes" id="UP000288675">
    <property type="component" value="Chromosome"/>
</dbReference>
<dbReference type="KEGG" id="bgy:BGLY_3808"/>